<dbReference type="NCBIfam" id="TIGR00068">
    <property type="entry name" value="glyox_I"/>
    <property type="match status" value="1"/>
</dbReference>
<dbReference type="CDD" id="cd07233">
    <property type="entry name" value="GlxI_Zn"/>
    <property type="match status" value="1"/>
</dbReference>
<proteinExistence type="inferred from homology"/>
<evidence type="ECO:0000256" key="1">
    <source>
        <dbReference type="ARBA" id="ARBA00001967"/>
    </source>
</evidence>
<dbReference type="UniPathway" id="UPA00619">
    <property type="reaction ID" value="UER00675"/>
</dbReference>
<dbReference type="InterPro" id="IPR029068">
    <property type="entry name" value="Glyas_Bleomycin-R_OHBP_Dase"/>
</dbReference>
<dbReference type="PROSITE" id="PS00934">
    <property type="entry name" value="GLYOXALASE_I_1"/>
    <property type="match status" value="1"/>
</dbReference>
<dbReference type="PANTHER" id="PTHR10374">
    <property type="entry name" value="LACTOYLGLUTATHIONE LYASE GLYOXALASE I"/>
    <property type="match status" value="1"/>
</dbReference>
<evidence type="ECO:0000259" key="15">
    <source>
        <dbReference type="PROSITE" id="PS51819"/>
    </source>
</evidence>
<sequence>MSLHDLLHKFQVSEKVEAETKDYVFNHTMIRVKDLQQSIQFYANVLGFIPVYEQVFEDAAFTIVYMVRRALTEIPVDDAARKEWVLGQSGVLELTYNHGTEQDPAFHYHNGNSDPRGFGHLCISVPDVVKECQRFERLGVTFQKKLAEGRMNYIAFIKDPDDYWIEILQPTPLSA</sequence>
<keyword evidence="6 14" id="KW-0479">Metal-binding</keyword>
<evidence type="ECO:0000313" key="17">
    <source>
        <dbReference type="Proteomes" id="UP000093391"/>
    </source>
</evidence>
<dbReference type="OrthoDB" id="9789841at2"/>
<evidence type="ECO:0000256" key="3">
    <source>
        <dbReference type="ARBA" id="ARBA00010363"/>
    </source>
</evidence>
<dbReference type="Gene3D" id="3.10.180.10">
    <property type="entry name" value="2,3-Dihydroxybiphenyl 1,2-Dioxygenase, domain 1"/>
    <property type="match status" value="1"/>
</dbReference>
<evidence type="ECO:0000313" key="16">
    <source>
        <dbReference type="EMBL" id="AOA57927.1"/>
    </source>
</evidence>
<comment type="cofactor">
    <cofactor evidence="14">
        <name>Zn(2+)</name>
        <dbReference type="ChEBI" id="CHEBI:29105"/>
    </cofactor>
    <text evidence="14">Binds 1 zinc ion per subunit. In the homodimer, two zinc ions are bound between subunits.</text>
</comment>
<reference evidence="16 17" key="1">
    <citation type="submission" date="2016-08" db="EMBL/GenBank/DDBJ databases">
        <authorList>
            <person name="Seilhamer J.J."/>
        </authorList>
    </citation>
    <scope>NUCLEOTIDE SEQUENCE [LARGE SCALE GENOMIC DNA]</scope>
    <source>
        <strain evidence="16 17">BRTC-1</strain>
    </source>
</reference>
<evidence type="ECO:0000256" key="7">
    <source>
        <dbReference type="ARBA" id="ARBA00022833"/>
    </source>
</evidence>
<keyword evidence="7 14" id="KW-0862">Zinc</keyword>
<keyword evidence="17" id="KW-1185">Reference proteome</keyword>
<feature type="domain" description="VOC" evidence="15">
    <location>
        <begin position="24"/>
        <end position="170"/>
    </location>
</feature>
<dbReference type="GO" id="GO:0004462">
    <property type="term" value="F:lactoylglutathione lyase activity"/>
    <property type="evidence" value="ECO:0007669"/>
    <property type="project" value="UniProtKB-EC"/>
</dbReference>
<evidence type="ECO:0000256" key="4">
    <source>
        <dbReference type="ARBA" id="ARBA00012081"/>
    </source>
</evidence>
<evidence type="ECO:0000256" key="5">
    <source>
        <dbReference type="ARBA" id="ARBA00022596"/>
    </source>
</evidence>
<protein>
    <recommendedName>
        <fullName evidence="4">lactoylglutathione lyase</fullName>
        <ecNumber evidence="4">4.4.1.5</ecNumber>
    </recommendedName>
    <alternativeName>
        <fullName evidence="10">Aldoketomutase</fullName>
    </alternativeName>
    <alternativeName>
        <fullName evidence="9">Ketone-aldehyde mutase</fullName>
    </alternativeName>
    <alternativeName>
        <fullName evidence="11">Methylglyoxalase</fullName>
    </alternativeName>
    <alternativeName>
        <fullName evidence="12">S-D-lactoylglutathione methylglyoxal lyase</fullName>
    </alternativeName>
</protein>
<keyword evidence="8 16" id="KW-0456">Lyase</keyword>
<evidence type="ECO:0000256" key="6">
    <source>
        <dbReference type="ARBA" id="ARBA00022723"/>
    </source>
</evidence>
<feature type="active site" description="Proton donor/acceptor" evidence="13">
    <location>
        <position position="166"/>
    </location>
</feature>
<evidence type="ECO:0000256" key="13">
    <source>
        <dbReference type="PIRSR" id="PIRSR604361-1"/>
    </source>
</evidence>
<dbReference type="Pfam" id="PF00903">
    <property type="entry name" value="Glyoxalase"/>
    <property type="match status" value="1"/>
</dbReference>
<keyword evidence="5" id="KW-0533">Nickel</keyword>
<dbReference type="SUPFAM" id="SSF54593">
    <property type="entry name" value="Glyoxalase/Bleomycin resistance protein/Dihydroxybiphenyl dioxygenase"/>
    <property type="match status" value="1"/>
</dbReference>
<dbReference type="InterPro" id="IPR004360">
    <property type="entry name" value="Glyas_Fos-R_dOase_dom"/>
</dbReference>
<feature type="binding site" evidence="14">
    <location>
        <position position="166"/>
    </location>
    <ligand>
        <name>Zn(2+)</name>
        <dbReference type="ChEBI" id="CHEBI:29105"/>
        <note>ligand shared between dimeric partners</note>
    </ligand>
</feature>
<dbReference type="AlphaFoldDB" id="A0A1B2LYA2"/>
<dbReference type="InterPro" id="IPR018146">
    <property type="entry name" value="Glyoxalase_1_CS"/>
</dbReference>
<dbReference type="RefSeq" id="WP_067553555.1">
    <property type="nucleotide sequence ID" value="NZ_CP016895.1"/>
</dbReference>
<dbReference type="Proteomes" id="UP000093391">
    <property type="component" value="Chromosome"/>
</dbReference>
<dbReference type="PROSITE" id="PS51819">
    <property type="entry name" value="VOC"/>
    <property type="match status" value="1"/>
</dbReference>
<feature type="binding site" evidence="14">
    <location>
        <position position="93"/>
    </location>
    <ligand>
        <name>Zn(2+)</name>
        <dbReference type="ChEBI" id="CHEBI:29105"/>
        <note>ligand shared between dimeric partners</note>
    </ligand>
</feature>
<evidence type="ECO:0000256" key="12">
    <source>
        <dbReference type="ARBA" id="ARBA00033298"/>
    </source>
</evidence>
<evidence type="ECO:0000256" key="9">
    <source>
        <dbReference type="ARBA" id="ARBA00030291"/>
    </source>
</evidence>
<organism evidence="16 17">
    <name type="scientific">Acinetobacter larvae</name>
    <dbReference type="NCBI Taxonomy" id="1789224"/>
    <lineage>
        <taxon>Bacteria</taxon>
        <taxon>Pseudomonadati</taxon>
        <taxon>Pseudomonadota</taxon>
        <taxon>Gammaproteobacteria</taxon>
        <taxon>Moraxellales</taxon>
        <taxon>Moraxellaceae</taxon>
        <taxon>Acinetobacter</taxon>
    </lineage>
</organism>
<gene>
    <name evidence="16" type="ORF">BFG52_05890</name>
</gene>
<evidence type="ECO:0000256" key="10">
    <source>
        <dbReference type="ARBA" id="ARBA00030892"/>
    </source>
</evidence>
<dbReference type="InterPro" id="IPR004361">
    <property type="entry name" value="Glyoxalase_1"/>
</dbReference>
<dbReference type="EMBL" id="CP016895">
    <property type="protein sequence ID" value="AOA57927.1"/>
    <property type="molecule type" value="Genomic_DNA"/>
</dbReference>
<evidence type="ECO:0000256" key="8">
    <source>
        <dbReference type="ARBA" id="ARBA00023239"/>
    </source>
</evidence>
<dbReference type="GO" id="GO:0046872">
    <property type="term" value="F:metal ion binding"/>
    <property type="evidence" value="ECO:0007669"/>
    <property type="project" value="UniProtKB-KW"/>
</dbReference>
<evidence type="ECO:0000256" key="11">
    <source>
        <dbReference type="ARBA" id="ARBA00032460"/>
    </source>
</evidence>
<dbReference type="EC" id="4.4.1.5" evidence="4"/>
<dbReference type="InterPro" id="IPR037523">
    <property type="entry name" value="VOC_core"/>
</dbReference>
<comment type="pathway">
    <text evidence="2">Secondary metabolite metabolism; methylglyoxal degradation; (R)-lactate from methylglyoxal: step 1/2.</text>
</comment>
<evidence type="ECO:0000256" key="2">
    <source>
        <dbReference type="ARBA" id="ARBA00005008"/>
    </source>
</evidence>
<accession>A0A1B2LYA2</accession>
<name>A0A1B2LYA2_9GAMM</name>
<dbReference type="PANTHER" id="PTHR10374:SF30">
    <property type="entry name" value="LACTOYLGLUTATHIONE LYASE"/>
    <property type="match status" value="1"/>
</dbReference>
<comment type="cofactor">
    <cofactor evidence="1">
        <name>Ni(2+)</name>
        <dbReference type="ChEBI" id="CHEBI:49786"/>
    </cofactor>
</comment>
<comment type="similarity">
    <text evidence="3">Belongs to the glyoxalase I family.</text>
</comment>
<evidence type="ECO:0000256" key="14">
    <source>
        <dbReference type="PIRSR" id="PIRSR604361-3"/>
    </source>
</evidence>
<dbReference type="STRING" id="1789224.BFG52_05890"/>
<dbReference type="KEGG" id="ala:BFG52_05890"/>
<feature type="binding site" evidence="14">
    <location>
        <position position="120"/>
    </location>
    <ligand>
        <name>Zn(2+)</name>
        <dbReference type="ChEBI" id="CHEBI:29105"/>
        <note>ligand shared between dimeric partners</note>
    </ligand>
</feature>